<evidence type="ECO:0000256" key="5">
    <source>
        <dbReference type="SAM" id="SignalP"/>
    </source>
</evidence>
<evidence type="ECO:0000256" key="2">
    <source>
        <dbReference type="ARBA" id="ARBA00022525"/>
    </source>
</evidence>
<dbReference type="Gene3D" id="1.10.238.20">
    <property type="entry name" value="Pheromone/general odorant binding protein domain"/>
    <property type="match status" value="1"/>
</dbReference>
<feature type="signal peptide" evidence="5">
    <location>
        <begin position="1"/>
        <end position="16"/>
    </location>
</feature>
<dbReference type="EMBL" id="KP071920">
    <property type="protein sequence ID" value="AJM71480.1"/>
    <property type="molecule type" value="mRNA"/>
</dbReference>
<dbReference type="AlphaFoldDB" id="A0A0C5BA65"/>
<dbReference type="InterPro" id="IPR036728">
    <property type="entry name" value="PBP_GOBP_sf"/>
</dbReference>
<sequence length="152" mass="16654">MRFLIAASVLILGASAALPEEYTKKVLKKMEEVGTKCSDQEHATPDDMAELISHKFPPTSHEARCVLACFYKELHMMKEDGSFDKEATVKSFDEIKDLDAELHGKILKVIDACEAKMQVFDDPCESASSMATCVVTEMAAVGLTKEAFLGSS</sequence>
<dbReference type="GO" id="GO:0005549">
    <property type="term" value="F:odorant binding"/>
    <property type="evidence" value="ECO:0007669"/>
    <property type="project" value="InterPro"/>
</dbReference>
<keyword evidence="2" id="KW-0964">Secreted</keyword>
<evidence type="ECO:0000256" key="3">
    <source>
        <dbReference type="ARBA" id="ARBA00022729"/>
    </source>
</evidence>
<name>A0A0C5BA65_TENMO</name>
<keyword evidence="3 5" id="KW-0732">Signal</keyword>
<evidence type="ECO:0000313" key="6">
    <source>
        <dbReference type="EMBL" id="AJM71480.1"/>
    </source>
</evidence>
<organism evidence="6">
    <name type="scientific">Tenebrio molitor</name>
    <name type="common">Yellow mealworm beetle</name>
    <dbReference type="NCBI Taxonomy" id="7067"/>
    <lineage>
        <taxon>Eukaryota</taxon>
        <taxon>Metazoa</taxon>
        <taxon>Ecdysozoa</taxon>
        <taxon>Arthropoda</taxon>
        <taxon>Hexapoda</taxon>
        <taxon>Insecta</taxon>
        <taxon>Pterygota</taxon>
        <taxon>Neoptera</taxon>
        <taxon>Endopterygota</taxon>
        <taxon>Coleoptera</taxon>
        <taxon>Polyphaga</taxon>
        <taxon>Cucujiformia</taxon>
        <taxon>Tenebrionidae</taxon>
        <taxon>Tenebrio</taxon>
    </lineage>
</organism>
<proteinExistence type="evidence at transcript level"/>
<dbReference type="FunFam" id="1.10.238.20:FF:000006">
    <property type="entry name" value="Odorant binding protein 15"/>
    <property type="match status" value="1"/>
</dbReference>
<reference evidence="6" key="1">
    <citation type="journal article" date="2015" name="Comp. Biochem. Physiol. Part D Genomics Proteomics">
        <title>Identification of candidate chemosensory genes in the antennal transcriptome of Tenebrio molitor (Coleoptera: Tenebrionidae).</title>
        <authorList>
            <person name="Liu S."/>
            <person name="Rao X.J."/>
            <person name="Li M.Y."/>
            <person name="Feng M.F."/>
            <person name="He M.Z."/>
            <person name="Li S.G."/>
        </authorList>
    </citation>
    <scope>NUCLEOTIDE SEQUENCE</scope>
    <source>
        <strain evidence="6">AAU-P</strain>
    </source>
</reference>
<accession>A0A0C5BA65</accession>
<dbReference type="PANTHER" id="PTHR11857">
    <property type="entry name" value="ODORANT BINDING PROTEIN-RELATED"/>
    <property type="match status" value="1"/>
</dbReference>
<keyword evidence="4" id="KW-1015">Disulfide bond</keyword>
<dbReference type="Pfam" id="PF01395">
    <property type="entry name" value="PBP_GOBP"/>
    <property type="match status" value="1"/>
</dbReference>
<dbReference type="CDD" id="cd23992">
    <property type="entry name" value="PBP_GOBP"/>
    <property type="match status" value="1"/>
</dbReference>
<evidence type="ECO:0000256" key="4">
    <source>
        <dbReference type="ARBA" id="ARBA00023157"/>
    </source>
</evidence>
<feature type="chain" id="PRO_5002186890" evidence="5">
    <location>
        <begin position="17"/>
        <end position="152"/>
    </location>
</feature>
<dbReference type="GO" id="GO:0007608">
    <property type="term" value="P:sensory perception of smell"/>
    <property type="evidence" value="ECO:0007669"/>
    <property type="project" value="TreeGrafter"/>
</dbReference>
<dbReference type="InterPro" id="IPR006170">
    <property type="entry name" value="PBP/GOBP"/>
</dbReference>
<dbReference type="SMART" id="SM00708">
    <property type="entry name" value="PhBP"/>
    <property type="match status" value="1"/>
</dbReference>
<dbReference type="GO" id="GO:0005615">
    <property type="term" value="C:extracellular space"/>
    <property type="evidence" value="ECO:0007669"/>
    <property type="project" value="TreeGrafter"/>
</dbReference>
<dbReference type="SUPFAM" id="SSF47565">
    <property type="entry name" value="Insect pheromone/odorant-binding proteins"/>
    <property type="match status" value="1"/>
</dbReference>
<protein>
    <submittedName>
        <fullName evidence="6">Odorant-binding protein 6 mRNA</fullName>
    </submittedName>
</protein>
<dbReference type="PANTHER" id="PTHR11857:SF42">
    <property type="entry name" value="GENERAL ODORANT-BINDING PROTEIN 19D-RELATED"/>
    <property type="match status" value="1"/>
</dbReference>
<evidence type="ECO:0000256" key="1">
    <source>
        <dbReference type="ARBA" id="ARBA00004613"/>
    </source>
</evidence>
<comment type="subcellular location">
    <subcellularLocation>
        <location evidence="1">Secreted</location>
    </subcellularLocation>
</comment>